<keyword evidence="2" id="KW-0645">Protease</keyword>
<name>A0ABQ8GAB5_9PEZI</name>
<comment type="caution">
    <text evidence="6">The sequence shown here is derived from an EMBL/GenBank/DDBJ whole genome shotgun (WGS) entry which is preliminary data.</text>
</comment>
<feature type="region of interest" description="Disordered" evidence="4">
    <location>
        <begin position="1"/>
        <end position="23"/>
    </location>
</feature>
<feature type="compositionally biased region" description="Low complexity" evidence="4">
    <location>
        <begin position="1"/>
        <end position="16"/>
    </location>
</feature>
<feature type="domain" description="Calpain catalytic" evidence="5">
    <location>
        <begin position="173"/>
        <end position="476"/>
    </location>
</feature>
<feature type="compositionally biased region" description="Basic and acidic residues" evidence="4">
    <location>
        <begin position="740"/>
        <end position="749"/>
    </location>
</feature>
<dbReference type="PROSITE" id="PS50203">
    <property type="entry name" value="CALPAIN_CAT"/>
    <property type="match status" value="1"/>
</dbReference>
<keyword evidence="7" id="KW-1185">Reference proteome</keyword>
<keyword evidence="2" id="KW-0788">Thiol protease</keyword>
<feature type="coiled-coil region" evidence="3">
    <location>
        <begin position="70"/>
        <end position="97"/>
    </location>
</feature>
<evidence type="ECO:0000256" key="3">
    <source>
        <dbReference type="SAM" id="Coils"/>
    </source>
</evidence>
<sequence>MAAQSAQPSAAASAPAKPSTTEPQKILGEFWDKFISKTPSKVTQIFPPTLYTSLLPHSRRKDQTGNSKATASYEAAREECVRQVERIERECTRTNEKWSDPDFDIELDFRAPPQNCLFGLVADDGDDEPGSSVDANALRSALSTITAVPNLLPPLQDMSMDSLLKVLSNRPDWRMPVARAVHRVDYIYERPAFTIDGFGASDVQQGGNGDCWWVAAVTTLCSVPGQLERICVARNEACGAYGFVFHRDGDWFPVVVDDNLYLAEPDYSADVYDPTGKEARKYRKRYQTGSEALCFAKCTESDETWLPLLEKAYAKAHGDYNAIAGGFPGEGVEDMTGGVTTTIDTNKVLGKDRLWKELLNANKEFIFATGTPSSASGDSDFRSGLACQHAYSVLEATEPEDEKGNTVRLVRLRNPWGSKDWLGRGDWNGPWSDGSKEWTPYWLDKLNYKFADDGVFWMSFEDMLSRFDQLDRTRLFDEEWNVVQRWTSINVSWITGYIDAKFVVEAKKPGQTVFVLSKLDDRYFKGFEGQYLFELHFLLQKEGSEVGDHIARARPSSAGSWQRSVSAEVDLEEPGNYEVIPMIIATKVDGADPVEEVVKNWAEKNPQKLRQIGLNYDIAHLKAAQIKPEEKSENKPGPKDLRAGPPAETKKHEDSALLQATSAQRESPAQSVKAEPPPEASKTEPPPEPAKEEKPAEAEKEEQPVELAEEDAAQGKPPDNDAKGDEKVVPGDSPAVLGPSHEDAPKAKDGQTTGPAQTALRSGTGEPAEKGTPEAKDENAEARPEDRPAEKPEDIAEVTKSSWNAVCSVGLRVFTKDPDVVIRLVSPTTAEEGATLNVDGTAPGATM</sequence>
<keyword evidence="3" id="KW-0175">Coiled coil</keyword>
<dbReference type="Pfam" id="PF00648">
    <property type="entry name" value="Peptidase_C2"/>
    <property type="match status" value="1"/>
</dbReference>
<evidence type="ECO:0000256" key="4">
    <source>
        <dbReference type="SAM" id="MobiDB-lite"/>
    </source>
</evidence>
<dbReference type="PANTHER" id="PTHR10183:SF425">
    <property type="entry name" value="CALPAIN-5"/>
    <property type="match status" value="1"/>
</dbReference>
<feature type="compositionally biased region" description="Basic and acidic residues" evidence="4">
    <location>
        <begin position="689"/>
        <end position="703"/>
    </location>
</feature>
<evidence type="ECO:0000256" key="1">
    <source>
        <dbReference type="ARBA" id="ARBA00007623"/>
    </source>
</evidence>
<feature type="compositionally biased region" description="Polar residues" evidence="4">
    <location>
        <begin position="750"/>
        <end position="761"/>
    </location>
</feature>
<dbReference type="PANTHER" id="PTHR10183">
    <property type="entry name" value="CALPAIN"/>
    <property type="match status" value="1"/>
</dbReference>
<feature type="compositionally biased region" description="Basic and acidic residues" evidence="4">
    <location>
        <begin position="767"/>
        <end position="794"/>
    </location>
</feature>
<dbReference type="EMBL" id="JAGTJR010000013">
    <property type="protein sequence ID" value="KAH7050050.1"/>
    <property type="molecule type" value="Genomic_DNA"/>
</dbReference>
<feature type="region of interest" description="Disordered" evidence="4">
    <location>
        <begin position="625"/>
        <end position="797"/>
    </location>
</feature>
<feature type="compositionally biased region" description="Basic and acidic residues" evidence="4">
    <location>
        <begin position="718"/>
        <end position="729"/>
    </location>
</feature>
<dbReference type="InterPro" id="IPR038765">
    <property type="entry name" value="Papain-like_cys_pep_sf"/>
</dbReference>
<dbReference type="InterPro" id="IPR001300">
    <property type="entry name" value="Peptidase_C2_calpain_cat"/>
</dbReference>
<dbReference type="SUPFAM" id="SSF54001">
    <property type="entry name" value="Cysteine proteinases"/>
    <property type="match status" value="1"/>
</dbReference>
<proteinExistence type="inferred from homology"/>
<organism evidence="6 7">
    <name type="scientific">Macrophomina phaseolina</name>
    <dbReference type="NCBI Taxonomy" id="35725"/>
    <lineage>
        <taxon>Eukaryota</taxon>
        <taxon>Fungi</taxon>
        <taxon>Dikarya</taxon>
        <taxon>Ascomycota</taxon>
        <taxon>Pezizomycotina</taxon>
        <taxon>Dothideomycetes</taxon>
        <taxon>Dothideomycetes incertae sedis</taxon>
        <taxon>Botryosphaeriales</taxon>
        <taxon>Botryosphaeriaceae</taxon>
        <taxon>Macrophomina</taxon>
    </lineage>
</organism>
<evidence type="ECO:0000259" key="5">
    <source>
        <dbReference type="PROSITE" id="PS50203"/>
    </source>
</evidence>
<evidence type="ECO:0000313" key="6">
    <source>
        <dbReference type="EMBL" id="KAH7050050.1"/>
    </source>
</evidence>
<accession>A0ABQ8GAB5</accession>
<dbReference type="Proteomes" id="UP000774617">
    <property type="component" value="Unassembled WGS sequence"/>
</dbReference>
<dbReference type="SMART" id="SM00230">
    <property type="entry name" value="CysPc"/>
    <property type="match status" value="1"/>
</dbReference>
<dbReference type="CDD" id="cd00044">
    <property type="entry name" value="CysPc"/>
    <property type="match status" value="1"/>
</dbReference>
<comment type="similarity">
    <text evidence="1">Belongs to the peptidase C2 family.</text>
</comment>
<protein>
    <recommendedName>
        <fullName evidence="5">Calpain catalytic domain-containing protein</fullName>
    </recommendedName>
</protein>
<feature type="active site" evidence="2">
    <location>
        <position position="389"/>
    </location>
</feature>
<feature type="compositionally biased region" description="Basic and acidic residues" evidence="4">
    <location>
        <begin position="627"/>
        <end position="655"/>
    </location>
</feature>
<feature type="compositionally biased region" description="Polar residues" evidence="4">
    <location>
        <begin position="658"/>
        <end position="670"/>
    </location>
</feature>
<gene>
    <name evidence="6" type="ORF">B0J12DRAFT_663080</name>
</gene>
<reference evidence="6 7" key="1">
    <citation type="journal article" date="2021" name="Nat. Commun.">
        <title>Genetic determinants of endophytism in the Arabidopsis root mycobiome.</title>
        <authorList>
            <person name="Mesny F."/>
            <person name="Miyauchi S."/>
            <person name="Thiergart T."/>
            <person name="Pickel B."/>
            <person name="Atanasova L."/>
            <person name="Karlsson M."/>
            <person name="Huettel B."/>
            <person name="Barry K.W."/>
            <person name="Haridas S."/>
            <person name="Chen C."/>
            <person name="Bauer D."/>
            <person name="Andreopoulos W."/>
            <person name="Pangilinan J."/>
            <person name="LaButti K."/>
            <person name="Riley R."/>
            <person name="Lipzen A."/>
            <person name="Clum A."/>
            <person name="Drula E."/>
            <person name="Henrissat B."/>
            <person name="Kohler A."/>
            <person name="Grigoriev I.V."/>
            <person name="Martin F.M."/>
            <person name="Hacquard S."/>
        </authorList>
    </citation>
    <scope>NUCLEOTIDE SEQUENCE [LARGE SCALE GENOMIC DNA]</scope>
    <source>
        <strain evidence="6 7">MPI-SDFR-AT-0080</strain>
    </source>
</reference>
<dbReference type="PROSITE" id="PS00139">
    <property type="entry name" value="THIOL_PROTEASE_CYS"/>
    <property type="match status" value="1"/>
</dbReference>
<keyword evidence="2" id="KW-0378">Hydrolase</keyword>
<feature type="active site" evidence="2">
    <location>
        <position position="211"/>
    </location>
</feature>
<feature type="active site" evidence="2">
    <location>
        <position position="414"/>
    </location>
</feature>
<dbReference type="InterPro" id="IPR022684">
    <property type="entry name" value="Calpain_cysteine_protease"/>
</dbReference>
<feature type="compositionally biased region" description="Pro residues" evidence="4">
    <location>
        <begin position="675"/>
        <end position="688"/>
    </location>
</feature>
<evidence type="ECO:0000313" key="7">
    <source>
        <dbReference type="Proteomes" id="UP000774617"/>
    </source>
</evidence>
<dbReference type="Gene3D" id="3.90.70.10">
    <property type="entry name" value="Cysteine proteinases"/>
    <property type="match status" value="1"/>
</dbReference>
<dbReference type="InterPro" id="IPR000169">
    <property type="entry name" value="Pept_cys_AS"/>
</dbReference>
<evidence type="ECO:0000256" key="2">
    <source>
        <dbReference type="PROSITE-ProRule" id="PRU00239"/>
    </source>
</evidence>